<dbReference type="GO" id="GO:0016757">
    <property type="term" value="F:glycosyltransferase activity"/>
    <property type="evidence" value="ECO:0007669"/>
    <property type="project" value="InterPro"/>
</dbReference>
<dbReference type="InterPro" id="IPR029044">
    <property type="entry name" value="Nucleotide-diphossugar_trans"/>
</dbReference>
<gene>
    <name evidence="4" type="ORF">GGD89_002701</name>
</gene>
<evidence type="ECO:0000313" key="4">
    <source>
        <dbReference type="EMBL" id="MBB4267060.1"/>
    </source>
</evidence>
<dbReference type="Proteomes" id="UP000554286">
    <property type="component" value="Unassembled WGS sequence"/>
</dbReference>
<keyword evidence="4" id="KW-0808">Transferase</keyword>
<keyword evidence="5" id="KW-1185">Reference proteome</keyword>
<comment type="caution">
    <text evidence="4">The sequence shown here is derived from an EMBL/GenBank/DDBJ whole genome shotgun (WGS) entry which is preliminary data.</text>
</comment>
<evidence type="ECO:0000313" key="5">
    <source>
        <dbReference type="Proteomes" id="UP000554286"/>
    </source>
</evidence>
<organism evidence="4 5">
    <name type="scientific">Roseospira visakhapatnamensis</name>
    <dbReference type="NCBI Taxonomy" id="390880"/>
    <lineage>
        <taxon>Bacteria</taxon>
        <taxon>Pseudomonadati</taxon>
        <taxon>Pseudomonadota</taxon>
        <taxon>Alphaproteobacteria</taxon>
        <taxon>Rhodospirillales</taxon>
        <taxon>Rhodospirillaceae</taxon>
        <taxon>Roseospira</taxon>
    </lineage>
</organism>
<dbReference type="EMBL" id="JACIGK010000021">
    <property type="protein sequence ID" value="MBB4267060.1"/>
    <property type="molecule type" value="Genomic_DNA"/>
</dbReference>
<dbReference type="InterPro" id="IPR001173">
    <property type="entry name" value="Glyco_trans_2-like"/>
</dbReference>
<dbReference type="Gene3D" id="3.40.50.2000">
    <property type="entry name" value="Glycogen Phosphorylase B"/>
    <property type="match status" value="2"/>
</dbReference>
<name>A0A7W6REV3_9PROT</name>
<dbReference type="AlphaFoldDB" id="A0A7W6REV3"/>
<dbReference type="RefSeq" id="WP_184046090.1">
    <property type="nucleotide sequence ID" value="NZ_JACIGK010000021.1"/>
</dbReference>
<dbReference type="Pfam" id="PF00535">
    <property type="entry name" value="Glycos_transf_2"/>
    <property type="match status" value="1"/>
</dbReference>
<evidence type="ECO:0000259" key="3">
    <source>
        <dbReference type="Pfam" id="PF00535"/>
    </source>
</evidence>
<protein>
    <submittedName>
        <fullName evidence="4">Glycosyltransferase involved in cell wall biosynthesis</fullName>
    </submittedName>
</protein>
<dbReference type="SUPFAM" id="SSF53756">
    <property type="entry name" value="UDP-Glycosyltransferase/glycogen phosphorylase"/>
    <property type="match status" value="1"/>
</dbReference>
<dbReference type="PANTHER" id="PTHR43685">
    <property type="entry name" value="GLYCOSYLTRANSFERASE"/>
    <property type="match status" value="1"/>
</dbReference>
<feature type="region of interest" description="Disordered" evidence="1">
    <location>
        <begin position="290"/>
        <end position="311"/>
    </location>
</feature>
<reference evidence="4 5" key="1">
    <citation type="submission" date="2020-08" db="EMBL/GenBank/DDBJ databases">
        <title>Genome sequencing of Purple Non-Sulfur Bacteria from various extreme environments.</title>
        <authorList>
            <person name="Mayer M."/>
        </authorList>
    </citation>
    <scope>NUCLEOTIDE SEQUENCE [LARGE SCALE GENOMIC DNA]</scope>
    <source>
        <strain evidence="4 5">JA131</strain>
    </source>
</reference>
<dbReference type="Pfam" id="PF00534">
    <property type="entry name" value="Glycos_transf_1"/>
    <property type="match status" value="1"/>
</dbReference>
<evidence type="ECO:0000259" key="2">
    <source>
        <dbReference type="Pfam" id="PF00534"/>
    </source>
</evidence>
<dbReference type="Gene3D" id="3.90.550.10">
    <property type="entry name" value="Spore Coat Polysaccharide Biosynthesis Protein SpsA, Chain A"/>
    <property type="match status" value="1"/>
</dbReference>
<dbReference type="InterPro" id="IPR001296">
    <property type="entry name" value="Glyco_trans_1"/>
</dbReference>
<dbReference type="CDD" id="cd03801">
    <property type="entry name" value="GT4_PimA-like"/>
    <property type="match status" value="1"/>
</dbReference>
<accession>A0A7W6REV3</accession>
<evidence type="ECO:0000256" key="1">
    <source>
        <dbReference type="SAM" id="MobiDB-lite"/>
    </source>
</evidence>
<proteinExistence type="predicted"/>
<dbReference type="SUPFAM" id="SSF53448">
    <property type="entry name" value="Nucleotide-diphospho-sugar transferases"/>
    <property type="match status" value="1"/>
</dbReference>
<feature type="domain" description="Glycosyltransferase 2-like" evidence="3">
    <location>
        <begin position="8"/>
        <end position="185"/>
    </location>
</feature>
<dbReference type="InterPro" id="IPR050834">
    <property type="entry name" value="Glycosyltransf_2"/>
</dbReference>
<dbReference type="PANTHER" id="PTHR43685:SF11">
    <property type="entry name" value="GLYCOSYLTRANSFERASE TAGX-RELATED"/>
    <property type="match status" value="1"/>
</dbReference>
<sequence>MRNSPLVSVIMPVYNHERYVVEAIESVFAQTHWPIEFVIIDDGSTDRSARTVREHLAATPPPEGVTVQFESRPNKGAHATLNEGLARATGAYMAILNSDDAYHPDRLARCLAAAGEHDARLVFSHVEPVDGDGRPLDVGHPWRHWYGDVILKELDLAPSLSSLLLHYNIGVSTGNFVFHRSLLEEVGPFDDFRYAHDVDFLLRASLIEEPVLLRERLYLYRFHGDNTISENDQKIGEEYEEIVYRYLSKTLSAPPRNVFAPSLDRWTFSLSSTPWLPHLARAVDRLVASEPGQPAPVSRPRTPRPVPTLPPADGRHVTLVSHELSYSGAPVLLRDVALAMRRDGVTSNVISLRTGPLAKEFTDIGCAVMSEGGLSIFMGRSGRFLAHLSHDGRIPSIARRILRLGARIGLVAENRLRRLRLRAYARTVRGPILINSFASWSVAADLLDRCRDVPAYWYIHETYDPRILMRSPKYYQRFQSLVTTGAVTLLFGSDATRAVWADAGFDGIVRYWSGMPRPQAPAVPATADKPRRVILSVQATGTRKGTWTLLEAFALGRRDGWIPADVELRIVGCHPPSWNAFSRDLLRRVSEDDLRGAVRLVGTVEPDKLDVHYRDAEIYAQTSIMECLPLALLGAMACGLPIVATDADGCREAVIDGQTGRLVPPRQVPRLARALADLLEDRDTATALGQRARAAFSERFALEATVSPLLDTLFSKP</sequence>
<feature type="domain" description="Glycosyl transferase family 1" evidence="2">
    <location>
        <begin position="528"/>
        <end position="693"/>
    </location>
</feature>